<gene>
    <name evidence="2" type="ORF">THAOC_32823</name>
</gene>
<evidence type="ECO:0000313" key="3">
    <source>
        <dbReference type="Proteomes" id="UP000266841"/>
    </source>
</evidence>
<proteinExistence type="predicted"/>
<dbReference type="Proteomes" id="UP000266841">
    <property type="component" value="Unassembled WGS sequence"/>
</dbReference>
<keyword evidence="3" id="KW-1185">Reference proteome</keyword>
<feature type="non-terminal residue" evidence="2">
    <location>
        <position position="1"/>
    </location>
</feature>
<name>K0RNP8_THAOC</name>
<feature type="region of interest" description="Disordered" evidence="1">
    <location>
        <begin position="19"/>
        <end position="38"/>
    </location>
</feature>
<reference evidence="2 3" key="1">
    <citation type="journal article" date="2012" name="Genome Biol.">
        <title>Genome and low-iron response of an oceanic diatom adapted to chronic iron limitation.</title>
        <authorList>
            <person name="Lommer M."/>
            <person name="Specht M."/>
            <person name="Roy A.S."/>
            <person name="Kraemer L."/>
            <person name="Andreson R."/>
            <person name="Gutowska M.A."/>
            <person name="Wolf J."/>
            <person name="Bergner S.V."/>
            <person name="Schilhabel M.B."/>
            <person name="Klostermeier U.C."/>
            <person name="Beiko R.G."/>
            <person name="Rosenstiel P."/>
            <person name="Hippler M."/>
            <person name="Laroche J."/>
        </authorList>
    </citation>
    <scope>NUCLEOTIDE SEQUENCE [LARGE SCALE GENOMIC DNA]</scope>
    <source>
        <strain evidence="2 3">CCMP1005</strain>
    </source>
</reference>
<sequence length="65" mass="7450">HAGGREKCSRFNFLCSHPPTLRRRRRQQQQQQQRINAGPELPLATKVFQPTSWVSLAISLTGTTY</sequence>
<dbReference type="EMBL" id="AGNL01045910">
    <property type="protein sequence ID" value="EJK48382.1"/>
    <property type="molecule type" value="Genomic_DNA"/>
</dbReference>
<comment type="caution">
    <text evidence="2">The sequence shown here is derived from an EMBL/GenBank/DDBJ whole genome shotgun (WGS) entry which is preliminary data.</text>
</comment>
<evidence type="ECO:0000256" key="1">
    <source>
        <dbReference type="SAM" id="MobiDB-lite"/>
    </source>
</evidence>
<evidence type="ECO:0000313" key="2">
    <source>
        <dbReference type="EMBL" id="EJK48382.1"/>
    </source>
</evidence>
<accession>K0RNP8</accession>
<dbReference type="AlphaFoldDB" id="K0RNP8"/>
<protein>
    <submittedName>
        <fullName evidence="2">Uncharacterized protein</fullName>
    </submittedName>
</protein>
<organism evidence="2 3">
    <name type="scientific">Thalassiosira oceanica</name>
    <name type="common">Marine diatom</name>
    <dbReference type="NCBI Taxonomy" id="159749"/>
    <lineage>
        <taxon>Eukaryota</taxon>
        <taxon>Sar</taxon>
        <taxon>Stramenopiles</taxon>
        <taxon>Ochrophyta</taxon>
        <taxon>Bacillariophyta</taxon>
        <taxon>Coscinodiscophyceae</taxon>
        <taxon>Thalassiosirophycidae</taxon>
        <taxon>Thalassiosirales</taxon>
        <taxon>Thalassiosiraceae</taxon>
        <taxon>Thalassiosira</taxon>
    </lineage>
</organism>